<feature type="domain" description="Aldehyde dehydrogenase" evidence="2">
    <location>
        <begin position="10"/>
        <end position="45"/>
    </location>
</feature>
<reference evidence="4" key="1">
    <citation type="submission" date="2016-08" db="EMBL/GenBank/DDBJ databases">
        <authorList>
            <person name="Varghese N."/>
            <person name="Submissions Spin"/>
        </authorList>
    </citation>
    <scope>NUCLEOTIDE SEQUENCE [LARGE SCALE GENOMIC DNA]</scope>
    <source>
        <strain evidence="4">P1-7</strain>
    </source>
</reference>
<proteinExistence type="predicted"/>
<sequence length="62" mass="6728">MAPAVWPCAYQRRAACLPAPFGGFKQSGFGREFGVFGLEAFLEPRAPLAWRQKAAQLQGCVA</sequence>
<dbReference type="EMBL" id="FMAF01000025">
    <property type="protein sequence ID" value="SCB47283.1"/>
    <property type="molecule type" value="Genomic_DNA"/>
</dbReference>
<evidence type="ECO:0000256" key="1">
    <source>
        <dbReference type="ARBA" id="ARBA00023002"/>
    </source>
</evidence>
<dbReference type="InterPro" id="IPR015590">
    <property type="entry name" value="Aldehyde_DH_dom"/>
</dbReference>
<dbReference type="InterPro" id="IPR016162">
    <property type="entry name" value="Ald_DH_N"/>
</dbReference>
<name>A0A1C3X4V2_9HYPH</name>
<dbReference type="Gene3D" id="3.40.605.10">
    <property type="entry name" value="Aldehyde Dehydrogenase, Chain A, domain 1"/>
    <property type="match status" value="1"/>
</dbReference>
<accession>A0A1C3X4V2</accession>
<dbReference type="GO" id="GO:0016491">
    <property type="term" value="F:oxidoreductase activity"/>
    <property type="evidence" value="ECO:0007669"/>
    <property type="project" value="UniProtKB-KW"/>
</dbReference>
<dbReference type="Proteomes" id="UP000199205">
    <property type="component" value="Unassembled WGS sequence"/>
</dbReference>
<evidence type="ECO:0000259" key="2">
    <source>
        <dbReference type="Pfam" id="PF00171"/>
    </source>
</evidence>
<evidence type="ECO:0000313" key="4">
    <source>
        <dbReference type="Proteomes" id="UP000199205"/>
    </source>
</evidence>
<dbReference type="SUPFAM" id="SSF53720">
    <property type="entry name" value="ALDH-like"/>
    <property type="match status" value="1"/>
</dbReference>
<dbReference type="InterPro" id="IPR016161">
    <property type="entry name" value="Ald_DH/histidinol_DH"/>
</dbReference>
<gene>
    <name evidence="3" type="ORF">GA0061101_12526</name>
</gene>
<dbReference type="AlphaFoldDB" id="A0A1C3X4V2"/>
<protein>
    <submittedName>
        <fullName evidence="3">Aldehyde dehydrogenase family protein</fullName>
    </submittedName>
</protein>
<keyword evidence="1" id="KW-0560">Oxidoreductase</keyword>
<evidence type="ECO:0000313" key="3">
    <source>
        <dbReference type="EMBL" id="SCB47283.1"/>
    </source>
</evidence>
<dbReference type="Pfam" id="PF00171">
    <property type="entry name" value="Aldedh"/>
    <property type="match status" value="1"/>
</dbReference>
<organism evidence="3 4">
    <name type="scientific">Rhizobium lusitanum</name>
    <dbReference type="NCBI Taxonomy" id="293958"/>
    <lineage>
        <taxon>Bacteria</taxon>
        <taxon>Pseudomonadati</taxon>
        <taxon>Pseudomonadota</taxon>
        <taxon>Alphaproteobacteria</taxon>
        <taxon>Hyphomicrobiales</taxon>
        <taxon>Rhizobiaceae</taxon>
        <taxon>Rhizobium/Agrobacterium group</taxon>
        <taxon>Rhizobium</taxon>
    </lineage>
</organism>